<dbReference type="EMBL" id="RSCM01000011">
    <property type="protein sequence ID" value="RUS95190.1"/>
    <property type="molecule type" value="Genomic_DNA"/>
</dbReference>
<keyword evidence="3" id="KW-1185">Reference proteome</keyword>
<organism evidence="2 3">
    <name type="scientific">Trichormus variabilis SAG 1403-4b</name>
    <dbReference type="NCBI Taxonomy" id="447716"/>
    <lineage>
        <taxon>Bacteria</taxon>
        <taxon>Bacillati</taxon>
        <taxon>Cyanobacteriota</taxon>
        <taxon>Cyanophyceae</taxon>
        <taxon>Nostocales</taxon>
        <taxon>Nostocaceae</taxon>
        <taxon>Trichormus</taxon>
    </lineage>
</organism>
<evidence type="ECO:0000313" key="3">
    <source>
        <dbReference type="Proteomes" id="UP000276103"/>
    </source>
</evidence>
<feature type="domain" description="Putative restriction endonuclease" evidence="1">
    <location>
        <begin position="26"/>
        <end position="196"/>
    </location>
</feature>
<dbReference type="InterPro" id="IPR008538">
    <property type="entry name" value="Uma2"/>
</dbReference>
<evidence type="ECO:0000259" key="1">
    <source>
        <dbReference type="Pfam" id="PF05685"/>
    </source>
</evidence>
<dbReference type="Pfam" id="PF05685">
    <property type="entry name" value="Uma2"/>
    <property type="match status" value="1"/>
</dbReference>
<proteinExistence type="predicted"/>
<sequence length="201" mass="22604">MMTQANLSPAMAVNIPTTITLKISHEQFVDLALANRDLQLERTAAGELIIMPPTGSYTGKRNFDIAGQLWLWNRQTKLGEAFDSSTGFHLPNGADRSPDAAWIGQERWDALSLEQQESFAPICPDFVLELRSKTDSLEKLQAKMREYIENGACLGWLIDRKNQRVEIYRTGKDVEILEHPISLSGEDVLPGFVLDLTEVWS</sequence>
<dbReference type="SUPFAM" id="SSF52980">
    <property type="entry name" value="Restriction endonuclease-like"/>
    <property type="match status" value="1"/>
</dbReference>
<dbReference type="Proteomes" id="UP000276103">
    <property type="component" value="Unassembled WGS sequence"/>
</dbReference>
<accession>A0A433UMY1</accession>
<dbReference type="PANTHER" id="PTHR34107:SF7">
    <property type="entry name" value="SLR2092 PROTEIN"/>
    <property type="match status" value="1"/>
</dbReference>
<dbReference type="InterPro" id="IPR012296">
    <property type="entry name" value="Nuclease_put_TT1808"/>
</dbReference>
<name>A0A433UMY1_ANAVA</name>
<dbReference type="CDD" id="cd06260">
    <property type="entry name" value="DUF820-like"/>
    <property type="match status" value="1"/>
</dbReference>
<gene>
    <name evidence="2" type="ORF">DSM107003_33900</name>
</gene>
<dbReference type="InterPro" id="IPR011335">
    <property type="entry name" value="Restrct_endonuc-II-like"/>
</dbReference>
<evidence type="ECO:0000313" key="2">
    <source>
        <dbReference type="EMBL" id="RUS95190.1"/>
    </source>
</evidence>
<reference evidence="2 3" key="1">
    <citation type="journal article" date="2019" name="Genome Biol. Evol.">
        <title>Day and night: Metabolic profiles and evolutionary relationships of six axenic non-marine cyanobacteria.</title>
        <authorList>
            <person name="Will S.E."/>
            <person name="Henke P."/>
            <person name="Boedeker C."/>
            <person name="Huang S."/>
            <person name="Brinkmann H."/>
            <person name="Rohde M."/>
            <person name="Jarek M."/>
            <person name="Friedl T."/>
            <person name="Seufert S."/>
            <person name="Schumacher M."/>
            <person name="Overmann J."/>
            <person name="Neumann-Schaal M."/>
            <person name="Petersen J."/>
        </authorList>
    </citation>
    <scope>NUCLEOTIDE SEQUENCE [LARGE SCALE GENOMIC DNA]</scope>
    <source>
        <strain evidence="2 3">SAG 1403-4b</strain>
    </source>
</reference>
<dbReference type="AlphaFoldDB" id="A0A433UMY1"/>
<dbReference type="PANTHER" id="PTHR34107">
    <property type="entry name" value="SLL0198 PROTEIN-RELATED"/>
    <property type="match status" value="1"/>
</dbReference>
<protein>
    <recommendedName>
        <fullName evidence="1">Putative restriction endonuclease domain-containing protein</fullName>
    </recommendedName>
</protein>
<comment type="caution">
    <text evidence="2">The sequence shown here is derived from an EMBL/GenBank/DDBJ whole genome shotgun (WGS) entry which is preliminary data.</text>
</comment>
<dbReference type="Gene3D" id="3.90.1570.10">
    <property type="entry name" value="tt1808, chain A"/>
    <property type="match status" value="1"/>
</dbReference>